<keyword evidence="3 5" id="KW-0175">Coiled coil</keyword>
<reference evidence="8 9" key="3">
    <citation type="journal article" date="2015" name="Genome Announc.">
        <title>Draft Genome Sequence of the Archiascomycetous Yeast Saitoella complicata.</title>
        <authorList>
            <person name="Yamauchi K."/>
            <person name="Kondo S."/>
            <person name="Hamamoto M."/>
            <person name="Takahashi Y."/>
            <person name="Ogura Y."/>
            <person name="Hayashi T."/>
            <person name="Nishida H."/>
        </authorList>
    </citation>
    <scope>NUCLEOTIDE SEQUENCE [LARGE SCALE GENOMIC DNA]</scope>
    <source>
        <strain evidence="8 9">NRRL Y-17804</strain>
    </source>
</reference>
<feature type="compositionally biased region" description="Polar residues" evidence="6">
    <location>
        <begin position="501"/>
        <end position="523"/>
    </location>
</feature>
<keyword evidence="4" id="KW-0926">Vacuole</keyword>
<comment type="caution">
    <text evidence="8">The sequence shown here is derived from an EMBL/GenBank/DDBJ whole genome shotgun (WGS) entry which is preliminary data.</text>
</comment>
<comment type="subunit">
    <text evidence="4">Homodimer.</text>
</comment>
<feature type="coiled-coil region" evidence="5">
    <location>
        <begin position="527"/>
        <end position="561"/>
    </location>
</feature>
<name>A0A0E9ND81_SAICN</name>
<dbReference type="EMBL" id="BACD03000010">
    <property type="protein sequence ID" value="GAO47671.1"/>
    <property type="molecule type" value="Genomic_DNA"/>
</dbReference>
<feature type="region of interest" description="Disordered" evidence="6">
    <location>
        <begin position="942"/>
        <end position="962"/>
    </location>
</feature>
<evidence type="ECO:0000313" key="9">
    <source>
        <dbReference type="Proteomes" id="UP000033140"/>
    </source>
</evidence>
<feature type="compositionally biased region" description="Low complexity" evidence="6">
    <location>
        <begin position="943"/>
        <end position="962"/>
    </location>
</feature>
<dbReference type="GO" id="GO:0060090">
    <property type="term" value="F:molecular adaptor activity"/>
    <property type="evidence" value="ECO:0007669"/>
    <property type="project" value="TreeGrafter"/>
</dbReference>
<evidence type="ECO:0000259" key="7">
    <source>
        <dbReference type="Pfam" id="PF10377"/>
    </source>
</evidence>
<dbReference type="STRING" id="698492.A0A0E9ND81"/>
<evidence type="ECO:0000256" key="6">
    <source>
        <dbReference type="SAM" id="MobiDB-lite"/>
    </source>
</evidence>
<accession>A0A0E9ND81</accession>
<evidence type="ECO:0000256" key="1">
    <source>
        <dbReference type="ARBA" id="ARBA00009729"/>
    </source>
</evidence>
<proteinExistence type="inferred from homology"/>
<organism evidence="8 9">
    <name type="scientific">Saitoella complicata (strain BCRC 22490 / CBS 7301 / JCM 7358 / NBRC 10748 / NRRL Y-17804)</name>
    <dbReference type="NCBI Taxonomy" id="698492"/>
    <lineage>
        <taxon>Eukaryota</taxon>
        <taxon>Fungi</taxon>
        <taxon>Dikarya</taxon>
        <taxon>Ascomycota</taxon>
        <taxon>Taphrinomycotina</taxon>
        <taxon>Taphrinomycotina incertae sedis</taxon>
        <taxon>Saitoella</taxon>
    </lineage>
</organism>
<evidence type="ECO:0000256" key="4">
    <source>
        <dbReference type="RuleBase" id="RU367075"/>
    </source>
</evidence>
<reference evidence="8 9" key="1">
    <citation type="journal article" date="2011" name="J. Gen. Appl. Microbiol.">
        <title>Draft genome sequencing of the enigmatic yeast Saitoella complicata.</title>
        <authorList>
            <person name="Nishida H."/>
            <person name="Hamamoto M."/>
            <person name="Sugiyama J."/>
        </authorList>
    </citation>
    <scope>NUCLEOTIDE SEQUENCE [LARGE SCALE GENOMIC DNA]</scope>
    <source>
        <strain evidence="8 9">NRRL Y-17804</strain>
    </source>
</reference>
<feature type="coiled-coil region" evidence="5">
    <location>
        <begin position="1037"/>
        <end position="1064"/>
    </location>
</feature>
<dbReference type="GO" id="GO:0019901">
    <property type="term" value="F:protein kinase binding"/>
    <property type="evidence" value="ECO:0007669"/>
    <property type="project" value="TreeGrafter"/>
</dbReference>
<keyword evidence="2 4" id="KW-0072">Autophagy</keyword>
<keyword evidence="4" id="KW-0653">Protein transport</keyword>
<dbReference type="PANTHER" id="PTHR13222:SF1">
    <property type="entry name" value="RB1-INDUCIBLE COILED-COIL PROTEIN 1"/>
    <property type="match status" value="1"/>
</dbReference>
<dbReference type="GO" id="GO:0061709">
    <property type="term" value="P:reticulophagy"/>
    <property type="evidence" value="ECO:0007669"/>
    <property type="project" value="TreeGrafter"/>
</dbReference>
<dbReference type="GO" id="GO:0015031">
    <property type="term" value="P:protein transport"/>
    <property type="evidence" value="ECO:0007669"/>
    <property type="project" value="UniProtKB-KW"/>
</dbReference>
<dbReference type="Proteomes" id="UP000033140">
    <property type="component" value="Unassembled WGS sequence"/>
</dbReference>
<keyword evidence="9" id="KW-1185">Reference proteome</keyword>
<dbReference type="GO" id="GO:0005774">
    <property type="term" value="C:vacuolar membrane"/>
    <property type="evidence" value="ECO:0007669"/>
    <property type="project" value="UniProtKB-SubCell"/>
</dbReference>
<comment type="subcellular location">
    <subcellularLocation>
        <location evidence="4">Preautophagosomal structure membrane</location>
        <topology evidence="4">Peripheral membrane protein</topology>
    </subcellularLocation>
    <subcellularLocation>
        <location evidence="4">Vacuole membrane</location>
        <topology evidence="4">Peripheral membrane protein</topology>
    </subcellularLocation>
    <text evidence="4">During pexophagy, accumulates in the vacuolar membrane region, where the peroxisomes contact the vacuole.</text>
</comment>
<evidence type="ECO:0000256" key="5">
    <source>
        <dbReference type="SAM" id="Coils"/>
    </source>
</evidence>
<feature type="coiled-coil region" evidence="5">
    <location>
        <begin position="823"/>
        <end position="861"/>
    </location>
</feature>
<reference evidence="8 9" key="2">
    <citation type="journal article" date="2014" name="J. Gen. Appl. Microbiol.">
        <title>The early diverging ascomycetous budding yeast Saitoella complicata has three histone deacetylases belonging to the Clr6, Hos2, and Rpd3 lineages.</title>
        <authorList>
            <person name="Nishida H."/>
            <person name="Matsumoto T."/>
            <person name="Kondo S."/>
            <person name="Hamamoto M."/>
            <person name="Yoshikawa H."/>
        </authorList>
    </citation>
    <scope>NUCLEOTIDE SEQUENCE [LARGE SCALE GENOMIC DNA]</scope>
    <source>
        <strain evidence="8 9">NRRL Y-17804</strain>
    </source>
</reference>
<evidence type="ECO:0000256" key="2">
    <source>
        <dbReference type="ARBA" id="ARBA00023006"/>
    </source>
</evidence>
<gene>
    <name evidence="8" type="ORF">G7K_1870-t1</name>
</gene>
<comment type="function">
    <text evidence="4">Involved in cytoplasm to vacuole transport (Cvt), pexophagy, mitophagy and nucleophagy. Recruits mitochondria for their selective degradation via autophagy (mitophagy) during starvation. Works as scaffold proteins that recruit ATG proteins to the pre-autophagosome (PAS), the site of vesicle/autophagosome formation. Required for the Cvt vesicles completion.</text>
</comment>
<keyword evidence="4" id="KW-0472">Membrane</keyword>
<keyword evidence="4" id="KW-0813">Transport</keyword>
<dbReference type="GO" id="GO:0034517">
    <property type="term" value="P:ribophagy"/>
    <property type="evidence" value="ECO:0007669"/>
    <property type="project" value="TreeGrafter"/>
</dbReference>
<feature type="domain" description="Autophagy-related protein 11 C-terminal" evidence="7">
    <location>
        <begin position="1032"/>
        <end position="1171"/>
    </location>
</feature>
<dbReference type="Pfam" id="PF10281">
    <property type="entry name" value="Ish1"/>
    <property type="match status" value="4"/>
</dbReference>
<dbReference type="GO" id="GO:1903599">
    <property type="term" value="P:positive regulation of autophagy of mitochondrion"/>
    <property type="evidence" value="ECO:0007669"/>
    <property type="project" value="UniProtKB-UniRule"/>
</dbReference>
<comment type="similarity">
    <text evidence="1 4">Belongs to the ATG11 family.</text>
</comment>
<dbReference type="GO" id="GO:0000045">
    <property type="term" value="P:autophagosome assembly"/>
    <property type="evidence" value="ECO:0007669"/>
    <property type="project" value="UniProtKB-UniRule"/>
</dbReference>
<dbReference type="PANTHER" id="PTHR13222">
    <property type="entry name" value="RB1-INDUCIBLE COILED-COIL"/>
    <property type="match status" value="1"/>
</dbReference>
<dbReference type="InterPro" id="IPR019460">
    <property type="entry name" value="Atg11_C"/>
</dbReference>
<protein>
    <recommendedName>
        <fullName evidence="4">Autophagy-related protein 11</fullName>
    </recommendedName>
</protein>
<dbReference type="GO" id="GO:0034045">
    <property type="term" value="C:phagophore assembly site membrane"/>
    <property type="evidence" value="ECO:0007669"/>
    <property type="project" value="UniProtKB-SubCell"/>
</dbReference>
<feature type="coiled-coil region" evidence="5">
    <location>
        <begin position="672"/>
        <end position="755"/>
    </location>
</feature>
<dbReference type="Pfam" id="PF10377">
    <property type="entry name" value="ATG11"/>
    <property type="match status" value="1"/>
</dbReference>
<dbReference type="GO" id="GO:1990316">
    <property type="term" value="C:Atg1/ULK1 kinase complex"/>
    <property type="evidence" value="ECO:0007669"/>
    <property type="project" value="TreeGrafter"/>
</dbReference>
<dbReference type="GO" id="GO:0000422">
    <property type="term" value="P:autophagy of mitochondrion"/>
    <property type="evidence" value="ECO:0007669"/>
    <property type="project" value="TreeGrafter"/>
</dbReference>
<dbReference type="InterPro" id="IPR018803">
    <property type="entry name" value="Ish1/Msc1-like"/>
</dbReference>
<feature type="region of interest" description="Disordered" evidence="6">
    <location>
        <begin position="497"/>
        <end position="527"/>
    </location>
</feature>
<sequence length="1920" mass="208235">MYAGDFIRTADYAIRRPKRGRTNSPPTPQTQIHKSSWVLSSSYNHEDERMPTVYAAHTGATLGTRTFASLDAAKGWITSMTGIEARFLILMTNGGTQVKEAEIRVEGGAVYVFNRSWLTRGMDASVSSLELEEEKAESPMPPPPTRGVPMDEILQRRAEWAMALAGRSRELQSAIRRKVGEIGVLHDAVDVAMTNLESHSGSVREAFGEVEGVVEEEVRRREELLEGVAMLEKIVLPVKLGGRTLRDVLDPEGRSSEAVTAFETNAKTLKNDIKEIKDIVQQIATGSSSLSSTVQTWRTATSLQEFLTASTHACEQASLNGTRIRTDCCSLSSSSRPAYDVQRISQQHVQNDEPRLMHALNALVEIHEELVEIRARDVRKALGCLGVLSGVQSLVAGVGGRMKGLGIEAGEEEAVVEGLVRGIEVYAYLLRGQRREMGELMKGYESAWRGVMEVVEREPGVVSKKDVEDFLRAIQSVGVLRRVYEETASTIALPQAAQAPAFTSSTRTTKSTAPATAQGQGVQSPEVEVLRHDKARVEEKLKHAESRIRNLEDILHRHMRTSRDVFHSASITPTATPSPGLEGLGIGHKRSVSMQGRPALHSAPPTTMMVGSTSPSTSPTSVCIPAIPTSMRRTPSSQEGSRELCLLKAELTAQKEQILRLQAEKSIAAKNLDAHQAVVESLKTLRQQLRAKEEEVREVIAVKGDLMANLEGMRGEYVREKKDLEGQIDELRRKLERVEEEADEEHERRVGAEERVLEMGGELGEVERRWQGVVDELEAARKANMGLEDELGRVRGVWESEVGSARETLGVLREQCAAEQAAKKGLEETARRMKVEHEEAVQKLEEKIAHNEQSSRAEEESNSLLRETSRILETPTLLQPSDLVQRISVLIEQNQLLRAEKDQVEGRLEQRSLKARDLTQRLYTYSARCRELLEMVENMANKSSRSGNASSGAASTSTGAGAAAGASCGETVAIGPLLVPGPSPEGRPTTPTPAQARVIYWIDDTSLDAENDAYTAFLTEIQSFDLDAFSHTILTRLKDAEHLVRKWQRECKSYREKANVAQREAAGKISVRGFKEGDLALFLPTRDNVDNWAPFTVGFGGGCYFLRPQPSEGPLSRNMGRREFMLGRIVGVEERVVDLGRRPEGEEGVVWDEKENPFRLGDGMRWFFCDAVDERKGGNGGAIAKSVGKKEGRGVGKSIVEERKTSGDESPGMGKSTSPVLLTARLFHPSIQPQPNTTRTIMKYQSIAGVTLLSLAALQVQAAQWPFKSDKLYNKWHETELEKWLSDHDIPYPKAADRKDLQDLVSKNWEATKSTAYETWDQKRLQAWLDEKKIKYDAKADVTALKNTVKDNWYYASDSIVESWEDAKDWIFESWGESQLKAFLDRHNIPNPSPRSRDSLLAAARGAYESVAQEAASNKKAASSAASSAAEDVKHSLWSPVDWVYDTWTDSDIKAWFDAHGVPVPQGSKRNDMVATLRRQAYLAKKGVAGYTDEAASRLKDATDYAGDVAGSVTSLAGEAVSSASSVAYGAASSASSATSVVGKSASSVSAKAAASASSASLKAAASASSASLKLKASASSASVAGKASASSASAEGASAYGAATSSAGNYWSQATDAAAQKGHEAYAAIVNAWPEVRLRRWLQNRGVHVPEGASKEELVESVKVNAHKVAKNTVGDDVFEGWSREELGEWLEKQGVKTPKNGKRDELVKAAQENYDSVSAKGGNAYASLTSAAAAATGYVFDKWDESDIKSYLESYGVDVPASGNKDELVRSANENLRAWNGEDDFNTHGTSSYLADLQAKLGGILGSLKGLLGGAAGSAYGAVDDTASSASSVAAAASASASSAASAASASGSSYVSGASASVSSAASKASKQAQKGADYVKEEAIVGSHRVKEGVQYATDRVVEEGVRATDRVREEL</sequence>
<dbReference type="GO" id="GO:0034727">
    <property type="term" value="P:piecemeal microautophagy of the nucleus"/>
    <property type="evidence" value="ECO:0007669"/>
    <property type="project" value="TreeGrafter"/>
</dbReference>
<dbReference type="InterPro" id="IPR040040">
    <property type="entry name" value="ATG11"/>
</dbReference>
<evidence type="ECO:0000313" key="8">
    <source>
        <dbReference type="EMBL" id="GAO47671.1"/>
    </source>
</evidence>
<evidence type="ECO:0000256" key="3">
    <source>
        <dbReference type="ARBA" id="ARBA00023054"/>
    </source>
</evidence>